<keyword evidence="4" id="KW-1185">Reference proteome</keyword>
<feature type="domain" description="CSD" evidence="2">
    <location>
        <begin position="1"/>
        <end position="62"/>
    </location>
</feature>
<dbReference type="InterPro" id="IPR011129">
    <property type="entry name" value="CSD"/>
</dbReference>
<evidence type="ECO:0000259" key="2">
    <source>
        <dbReference type="PROSITE" id="PS51857"/>
    </source>
</evidence>
<sequence length="318" mass="34558">MGRVKSYNTRKGFGFIMVPEFPRDVFVYNSHLIGRIGLLPGEPVLFDLVVEGGRPQARNVKVTGDATPVEQENSAENLATIKKVIAEQMPHLQPAPGGQSMRDYTLAMAAAAAEVPTTMPAGAQAKSPEELLKEQIRKDVSEPLNQINFQITYSGPEVPIPRSDPGGNILNGLELGWTGRSSKIKVVEFPAPDVNGCRELGALGSGAGPEGQSIGGKERGVKVVRKKKRPDRSEAAASSSSALPEPVPVVPGIESGERRHCQWLNVKRDARFREDPQEVAPTRSKVNKMEENVQSLAKKPDVQMSDLLLKVLNNMKKK</sequence>
<dbReference type="Pfam" id="PF00313">
    <property type="entry name" value="CSD"/>
    <property type="match status" value="1"/>
</dbReference>
<accession>A0ABP0N673</accession>
<evidence type="ECO:0000313" key="3">
    <source>
        <dbReference type="EMBL" id="CAK9059292.1"/>
    </source>
</evidence>
<dbReference type="CDD" id="cd04458">
    <property type="entry name" value="CSP_CDS"/>
    <property type="match status" value="1"/>
</dbReference>
<dbReference type="InterPro" id="IPR012340">
    <property type="entry name" value="NA-bd_OB-fold"/>
</dbReference>
<gene>
    <name evidence="3" type="ORF">CCMP2556_LOCUS29212</name>
</gene>
<reference evidence="3 4" key="1">
    <citation type="submission" date="2024-02" db="EMBL/GenBank/DDBJ databases">
        <authorList>
            <person name="Chen Y."/>
            <person name="Shah S."/>
            <person name="Dougan E. K."/>
            <person name="Thang M."/>
            <person name="Chan C."/>
        </authorList>
    </citation>
    <scope>NUCLEOTIDE SEQUENCE [LARGE SCALE GENOMIC DNA]</scope>
</reference>
<dbReference type="PROSITE" id="PS51857">
    <property type="entry name" value="CSD_2"/>
    <property type="match status" value="1"/>
</dbReference>
<dbReference type="InterPro" id="IPR002059">
    <property type="entry name" value="CSP_DNA-bd"/>
</dbReference>
<proteinExistence type="predicted"/>
<evidence type="ECO:0000256" key="1">
    <source>
        <dbReference type="SAM" id="MobiDB-lite"/>
    </source>
</evidence>
<dbReference type="EMBL" id="CAXAMN010021407">
    <property type="protein sequence ID" value="CAK9059292.1"/>
    <property type="molecule type" value="Genomic_DNA"/>
</dbReference>
<dbReference type="SMART" id="SM00357">
    <property type="entry name" value="CSP"/>
    <property type="match status" value="1"/>
</dbReference>
<dbReference type="Proteomes" id="UP001642484">
    <property type="component" value="Unassembled WGS sequence"/>
</dbReference>
<evidence type="ECO:0000313" key="4">
    <source>
        <dbReference type="Proteomes" id="UP001642484"/>
    </source>
</evidence>
<dbReference type="SUPFAM" id="SSF50249">
    <property type="entry name" value="Nucleic acid-binding proteins"/>
    <property type="match status" value="1"/>
</dbReference>
<organism evidence="3 4">
    <name type="scientific">Durusdinium trenchii</name>
    <dbReference type="NCBI Taxonomy" id="1381693"/>
    <lineage>
        <taxon>Eukaryota</taxon>
        <taxon>Sar</taxon>
        <taxon>Alveolata</taxon>
        <taxon>Dinophyceae</taxon>
        <taxon>Suessiales</taxon>
        <taxon>Symbiodiniaceae</taxon>
        <taxon>Durusdinium</taxon>
    </lineage>
</organism>
<name>A0ABP0N673_9DINO</name>
<comment type="caution">
    <text evidence="3">The sequence shown here is derived from an EMBL/GenBank/DDBJ whole genome shotgun (WGS) entry which is preliminary data.</text>
</comment>
<dbReference type="Gene3D" id="2.40.50.140">
    <property type="entry name" value="Nucleic acid-binding proteins"/>
    <property type="match status" value="1"/>
</dbReference>
<feature type="compositionally biased region" description="Low complexity" evidence="1">
    <location>
        <begin position="235"/>
        <end position="244"/>
    </location>
</feature>
<feature type="region of interest" description="Disordered" evidence="1">
    <location>
        <begin position="205"/>
        <end position="253"/>
    </location>
</feature>
<protein>
    <recommendedName>
        <fullName evidence="2">CSD domain-containing protein</fullName>
    </recommendedName>
</protein>